<dbReference type="InterPro" id="IPR016024">
    <property type="entry name" value="ARM-type_fold"/>
</dbReference>
<evidence type="ECO:0000313" key="2">
    <source>
        <dbReference type="Proteomes" id="UP000326759"/>
    </source>
</evidence>
<dbReference type="OrthoDB" id="21522at2759"/>
<comment type="caution">
    <text evidence="1">The sequence shown here is derived from an EMBL/GenBank/DDBJ whole genome shotgun (WGS) entry which is preliminary data.</text>
</comment>
<feature type="non-terminal residue" evidence="1">
    <location>
        <position position="1"/>
    </location>
</feature>
<reference evidence="1 2" key="1">
    <citation type="journal article" date="2019" name="PLoS Biol.">
        <title>Sex chromosomes control vertical transmission of feminizing Wolbachia symbionts in an isopod.</title>
        <authorList>
            <person name="Becking T."/>
            <person name="Chebbi M.A."/>
            <person name="Giraud I."/>
            <person name="Moumen B."/>
            <person name="Laverre T."/>
            <person name="Caubet Y."/>
            <person name="Peccoud J."/>
            <person name="Gilbert C."/>
            <person name="Cordaux R."/>
        </authorList>
    </citation>
    <scope>NUCLEOTIDE SEQUENCE [LARGE SCALE GENOMIC DNA]</scope>
    <source>
        <strain evidence="1">ANa2</strain>
        <tissue evidence="1">Whole body excluding digestive tract and cuticle</tissue>
    </source>
</reference>
<accession>A0A5N5TBG2</accession>
<organism evidence="1 2">
    <name type="scientific">Armadillidium nasatum</name>
    <dbReference type="NCBI Taxonomy" id="96803"/>
    <lineage>
        <taxon>Eukaryota</taxon>
        <taxon>Metazoa</taxon>
        <taxon>Ecdysozoa</taxon>
        <taxon>Arthropoda</taxon>
        <taxon>Crustacea</taxon>
        <taxon>Multicrustacea</taxon>
        <taxon>Malacostraca</taxon>
        <taxon>Eumalacostraca</taxon>
        <taxon>Peracarida</taxon>
        <taxon>Isopoda</taxon>
        <taxon>Oniscidea</taxon>
        <taxon>Crinocheta</taxon>
        <taxon>Armadillidiidae</taxon>
        <taxon>Armadillidium</taxon>
    </lineage>
</organism>
<dbReference type="Proteomes" id="UP000326759">
    <property type="component" value="Unassembled WGS sequence"/>
</dbReference>
<sequence length="231" mass="26130">GYCCWAFGNFCLGNADVCKLMMSQGFEASTVKVLCSDSPFALEWAAYSLNFYIKTVPERITHIFSPNVIKELSIKFNSHKENVPNICWCLFVLSTNKDLCNWLVNYGVVGSALQILYEMAEKNNMDIMVFTALIRLITNCVAIIQTLSVEICYKVDVFVPIIKFSLKSPNIHNEIMQLLANIINGAMSQPITGENVLEDSNLKRQLEPILKQTFASMFLSHKPDFQFNTQS</sequence>
<keyword evidence="2" id="KW-1185">Reference proteome</keyword>
<dbReference type="Gene3D" id="1.25.10.10">
    <property type="entry name" value="Leucine-rich Repeat Variant"/>
    <property type="match status" value="1"/>
</dbReference>
<dbReference type="SUPFAM" id="SSF48371">
    <property type="entry name" value="ARM repeat"/>
    <property type="match status" value="1"/>
</dbReference>
<proteinExistence type="predicted"/>
<protein>
    <submittedName>
        <fullName evidence="1">Uncharacterized protein</fullName>
    </submittedName>
</protein>
<gene>
    <name evidence="1" type="ORF">Anas_10692</name>
</gene>
<evidence type="ECO:0000313" key="1">
    <source>
        <dbReference type="EMBL" id="KAB7503832.1"/>
    </source>
</evidence>
<name>A0A5N5TBG2_9CRUS</name>
<dbReference type="AlphaFoldDB" id="A0A5N5TBG2"/>
<dbReference type="InterPro" id="IPR011989">
    <property type="entry name" value="ARM-like"/>
</dbReference>
<dbReference type="EMBL" id="SEYY01004338">
    <property type="protein sequence ID" value="KAB7503832.1"/>
    <property type="molecule type" value="Genomic_DNA"/>
</dbReference>